<dbReference type="Pfam" id="PF13966">
    <property type="entry name" value="zf-RVT"/>
    <property type="match status" value="1"/>
</dbReference>
<comment type="caution">
    <text evidence="2">The sequence shown here is derived from an EMBL/GenBank/DDBJ whole genome shotgun (WGS) entry which is preliminary data.</text>
</comment>
<accession>A0A1Q3D841</accession>
<evidence type="ECO:0000313" key="2">
    <source>
        <dbReference type="EMBL" id="GAV88624.1"/>
    </source>
</evidence>
<gene>
    <name evidence="2" type="ORF">CFOL_v3_32046</name>
</gene>
<feature type="domain" description="Reverse transcriptase zinc-binding" evidence="1">
    <location>
        <begin position="48"/>
        <end position="132"/>
    </location>
</feature>
<keyword evidence="3" id="KW-1185">Reference proteome</keyword>
<dbReference type="InterPro" id="IPR026960">
    <property type="entry name" value="RVT-Znf"/>
</dbReference>
<dbReference type="AlphaFoldDB" id="A0A1Q3D841"/>
<protein>
    <submittedName>
        <fullName evidence="2">Zf-RVT domain-containing protein</fullName>
    </submittedName>
</protein>
<reference evidence="3" key="1">
    <citation type="submission" date="2016-04" db="EMBL/GenBank/DDBJ databases">
        <title>Cephalotus genome sequencing.</title>
        <authorList>
            <person name="Fukushima K."/>
            <person name="Hasebe M."/>
            <person name="Fang X."/>
        </authorList>
    </citation>
    <scope>NUCLEOTIDE SEQUENCE [LARGE SCALE GENOMIC DNA]</scope>
    <source>
        <strain evidence="3">cv. St1</strain>
    </source>
</reference>
<dbReference type="PANTHER" id="PTHR33116:SF84">
    <property type="entry name" value="RNA-DIRECTED DNA POLYMERASE"/>
    <property type="match status" value="1"/>
</dbReference>
<sequence>MVQAVIVNGQWKWPETSPHLLEIQRQTRDIPISPCSNCIYWESVGLSFSSKAAWDSMRDSAPTVEWANLVWHPSRISKHAFCLWLAILDSHRTRDKLLPLGIVPSARCSFNCEDNESVENLFFSCPYSQLIWQMVLGMCNIHRQILPWPLEIQWMVIHTRGNCLPHMIRKLAFGATVYHLWMERNRRSFNSRFLPQESIIGKIQGDVAAKLVWHMSAFTHTNYHIHSFGCNWGLFC</sequence>
<dbReference type="EMBL" id="BDDD01004996">
    <property type="protein sequence ID" value="GAV88624.1"/>
    <property type="molecule type" value="Genomic_DNA"/>
</dbReference>
<dbReference type="PANTHER" id="PTHR33116">
    <property type="entry name" value="REVERSE TRANSCRIPTASE ZINC-BINDING DOMAIN-CONTAINING PROTEIN-RELATED-RELATED"/>
    <property type="match status" value="1"/>
</dbReference>
<name>A0A1Q3D841_CEPFO</name>
<evidence type="ECO:0000313" key="3">
    <source>
        <dbReference type="Proteomes" id="UP000187406"/>
    </source>
</evidence>
<organism evidence="2 3">
    <name type="scientific">Cephalotus follicularis</name>
    <name type="common">Albany pitcher plant</name>
    <dbReference type="NCBI Taxonomy" id="3775"/>
    <lineage>
        <taxon>Eukaryota</taxon>
        <taxon>Viridiplantae</taxon>
        <taxon>Streptophyta</taxon>
        <taxon>Embryophyta</taxon>
        <taxon>Tracheophyta</taxon>
        <taxon>Spermatophyta</taxon>
        <taxon>Magnoliopsida</taxon>
        <taxon>eudicotyledons</taxon>
        <taxon>Gunneridae</taxon>
        <taxon>Pentapetalae</taxon>
        <taxon>rosids</taxon>
        <taxon>fabids</taxon>
        <taxon>Oxalidales</taxon>
        <taxon>Cephalotaceae</taxon>
        <taxon>Cephalotus</taxon>
    </lineage>
</organism>
<proteinExistence type="predicted"/>
<dbReference type="OrthoDB" id="1622315at2759"/>
<evidence type="ECO:0000259" key="1">
    <source>
        <dbReference type="Pfam" id="PF13966"/>
    </source>
</evidence>
<dbReference type="InParanoid" id="A0A1Q3D841"/>
<dbReference type="Proteomes" id="UP000187406">
    <property type="component" value="Unassembled WGS sequence"/>
</dbReference>